<dbReference type="FunFam" id="1.20.1540.10:FF:000012">
    <property type="entry name" value="Rhomboid family protein"/>
    <property type="match status" value="1"/>
</dbReference>
<dbReference type="GO" id="GO:0004252">
    <property type="term" value="F:serine-type endopeptidase activity"/>
    <property type="evidence" value="ECO:0007669"/>
    <property type="project" value="InterPro"/>
</dbReference>
<feature type="transmembrane region" description="Helical" evidence="7">
    <location>
        <begin position="251"/>
        <end position="269"/>
    </location>
</feature>
<sequence length="285" mass="32279">MLRLGLACRTQMRSFSSSRSLPATHRDLQHMWNKQSSGWNRSRWGWLRKPLLFAAGVVAFDYFVLPKIIDSKPLAPIRRHPEFLVYGIIGLNTLGFALWRLPQTSRFMYRYGLLQKTARDFNSWQMIGSAFSHQNFWHLAINMFVLYQFGTTVSRWMGASTFLESYIDGCVLSSLGSMLLPLLAKQISYLPSLGASGAVFGAFGTFCYLAPHARLALWFIPLPIGAWWVFLATLGYNAAAMLGRFGGGMDYAGHVAGSLVGIAYGYIVSDRMRRAREYRLKRMGW</sequence>
<evidence type="ECO:0000259" key="8">
    <source>
        <dbReference type="Pfam" id="PF01694"/>
    </source>
</evidence>
<evidence type="ECO:0000256" key="5">
    <source>
        <dbReference type="ARBA" id="ARBA00022989"/>
    </source>
</evidence>
<keyword evidence="3 7" id="KW-0812">Transmembrane</keyword>
<dbReference type="Pfam" id="PF01694">
    <property type="entry name" value="Rhomboid"/>
    <property type="match status" value="1"/>
</dbReference>
<feature type="transmembrane region" description="Helical" evidence="7">
    <location>
        <begin position="189"/>
        <end position="209"/>
    </location>
</feature>
<dbReference type="Gene3D" id="1.20.1540.10">
    <property type="entry name" value="Rhomboid-like"/>
    <property type="match status" value="1"/>
</dbReference>
<accession>A0A2T0FFN5</accession>
<dbReference type="SUPFAM" id="SSF144091">
    <property type="entry name" value="Rhomboid-like"/>
    <property type="match status" value="1"/>
</dbReference>
<protein>
    <submittedName>
        <fullName evidence="9">Rhomboid protein 1, mitochondrial</fullName>
    </submittedName>
</protein>
<name>A0A2T0FFN5_9ASCO</name>
<evidence type="ECO:0000256" key="6">
    <source>
        <dbReference type="ARBA" id="ARBA00023136"/>
    </source>
</evidence>
<dbReference type="EMBL" id="NDIQ01000001">
    <property type="protein sequence ID" value="PRT53790.1"/>
    <property type="molecule type" value="Genomic_DNA"/>
</dbReference>
<dbReference type="PANTHER" id="PTHR43731">
    <property type="entry name" value="RHOMBOID PROTEASE"/>
    <property type="match status" value="1"/>
</dbReference>
<gene>
    <name evidence="9" type="ORF">B9G98_01410</name>
</gene>
<evidence type="ECO:0000256" key="7">
    <source>
        <dbReference type="SAM" id="Phobius"/>
    </source>
</evidence>
<dbReference type="InterPro" id="IPR022764">
    <property type="entry name" value="Peptidase_S54_rhomboid_dom"/>
</dbReference>
<dbReference type="GeneID" id="36515159"/>
<dbReference type="Proteomes" id="UP000238350">
    <property type="component" value="Unassembled WGS sequence"/>
</dbReference>
<keyword evidence="6 7" id="KW-0472">Membrane</keyword>
<proteinExistence type="inferred from homology"/>
<keyword evidence="4" id="KW-0378">Hydrolase</keyword>
<dbReference type="STRING" id="45607.A0A2T0FFN5"/>
<comment type="subcellular location">
    <subcellularLocation>
        <location evidence="1">Membrane</location>
        <topology evidence="1">Multi-pass membrane protein</topology>
    </subcellularLocation>
</comment>
<evidence type="ECO:0000313" key="9">
    <source>
        <dbReference type="EMBL" id="PRT53790.1"/>
    </source>
</evidence>
<keyword evidence="10" id="KW-1185">Reference proteome</keyword>
<dbReference type="GO" id="GO:0006465">
    <property type="term" value="P:signal peptide processing"/>
    <property type="evidence" value="ECO:0007669"/>
    <property type="project" value="TreeGrafter"/>
</dbReference>
<dbReference type="RefSeq" id="XP_024663736.1">
    <property type="nucleotide sequence ID" value="XM_024807968.1"/>
</dbReference>
<dbReference type="InterPro" id="IPR035952">
    <property type="entry name" value="Rhomboid-like_sf"/>
</dbReference>
<dbReference type="PANTHER" id="PTHR43731:SF14">
    <property type="entry name" value="PRESENILIN-ASSOCIATED RHOMBOID-LIKE PROTEIN, MITOCHONDRIAL"/>
    <property type="match status" value="1"/>
</dbReference>
<dbReference type="InterPro" id="IPR050925">
    <property type="entry name" value="Rhomboid_protease_S54"/>
</dbReference>
<dbReference type="AlphaFoldDB" id="A0A2T0FFN5"/>
<feature type="transmembrane region" description="Helical" evidence="7">
    <location>
        <begin position="51"/>
        <end position="69"/>
    </location>
</feature>
<evidence type="ECO:0000256" key="4">
    <source>
        <dbReference type="ARBA" id="ARBA00022801"/>
    </source>
</evidence>
<feature type="transmembrane region" description="Helical" evidence="7">
    <location>
        <begin position="216"/>
        <end position="239"/>
    </location>
</feature>
<evidence type="ECO:0000256" key="1">
    <source>
        <dbReference type="ARBA" id="ARBA00004141"/>
    </source>
</evidence>
<organism evidence="9 10">
    <name type="scientific">Wickerhamiella sorbophila</name>
    <dbReference type="NCBI Taxonomy" id="45607"/>
    <lineage>
        <taxon>Eukaryota</taxon>
        <taxon>Fungi</taxon>
        <taxon>Dikarya</taxon>
        <taxon>Ascomycota</taxon>
        <taxon>Saccharomycotina</taxon>
        <taxon>Dipodascomycetes</taxon>
        <taxon>Dipodascales</taxon>
        <taxon>Trichomonascaceae</taxon>
        <taxon>Wickerhamiella</taxon>
    </lineage>
</organism>
<dbReference type="GO" id="GO:0016020">
    <property type="term" value="C:membrane"/>
    <property type="evidence" value="ECO:0007669"/>
    <property type="project" value="UniProtKB-SubCell"/>
</dbReference>
<comment type="caution">
    <text evidence="9">The sequence shown here is derived from an EMBL/GenBank/DDBJ whole genome shotgun (WGS) entry which is preliminary data.</text>
</comment>
<keyword evidence="5 7" id="KW-1133">Transmembrane helix</keyword>
<evidence type="ECO:0000313" key="10">
    <source>
        <dbReference type="Proteomes" id="UP000238350"/>
    </source>
</evidence>
<evidence type="ECO:0000256" key="2">
    <source>
        <dbReference type="ARBA" id="ARBA00009045"/>
    </source>
</evidence>
<reference evidence="9 10" key="1">
    <citation type="submission" date="2017-04" db="EMBL/GenBank/DDBJ databases">
        <title>Genome sequencing of [Candida] sorbophila.</title>
        <authorList>
            <person name="Ahn J.O."/>
        </authorList>
    </citation>
    <scope>NUCLEOTIDE SEQUENCE [LARGE SCALE GENOMIC DNA]</scope>
    <source>
        <strain evidence="9 10">DS02</strain>
    </source>
</reference>
<dbReference type="OrthoDB" id="10260614at2759"/>
<feature type="transmembrane region" description="Helical" evidence="7">
    <location>
        <begin position="83"/>
        <end position="101"/>
    </location>
</feature>
<evidence type="ECO:0000256" key="3">
    <source>
        <dbReference type="ARBA" id="ARBA00022692"/>
    </source>
</evidence>
<comment type="similarity">
    <text evidence="2">Belongs to the peptidase S54 family.</text>
</comment>
<feature type="domain" description="Peptidase S54 rhomboid" evidence="8">
    <location>
        <begin position="123"/>
        <end position="270"/>
    </location>
</feature>